<evidence type="ECO:0000313" key="2">
    <source>
        <dbReference type="EMBL" id="GAG68491.1"/>
    </source>
</evidence>
<comment type="caution">
    <text evidence="2">The sequence shown here is derived from an EMBL/GenBank/DDBJ whole genome shotgun (WGS) entry which is preliminary data.</text>
</comment>
<protein>
    <submittedName>
        <fullName evidence="2">Uncharacterized protein</fullName>
    </submittedName>
</protein>
<evidence type="ECO:0000256" key="1">
    <source>
        <dbReference type="SAM" id="Phobius"/>
    </source>
</evidence>
<feature type="transmembrane region" description="Helical" evidence="1">
    <location>
        <begin position="58"/>
        <end position="80"/>
    </location>
</feature>
<keyword evidence="1" id="KW-0812">Transmembrane</keyword>
<proteinExistence type="predicted"/>
<name>X1B963_9ZZZZ</name>
<reference evidence="2" key="1">
    <citation type="journal article" date="2014" name="Front. Microbiol.">
        <title>High frequency of phylogenetically diverse reductive dehalogenase-homologous genes in deep subseafloor sedimentary metagenomes.</title>
        <authorList>
            <person name="Kawai M."/>
            <person name="Futagami T."/>
            <person name="Toyoda A."/>
            <person name="Takaki Y."/>
            <person name="Nishi S."/>
            <person name="Hori S."/>
            <person name="Arai W."/>
            <person name="Tsubouchi T."/>
            <person name="Morono Y."/>
            <person name="Uchiyama I."/>
            <person name="Ito T."/>
            <person name="Fujiyama A."/>
            <person name="Inagaki F."/>
            <person name="Takami H."/>
        </authorList>
    </citation>
    <scope>NUCLEOTIDE SEQUENCE</scope>
    <source>
        <strain evidence="2">Expedition CK06-06</strain>
    </source>
</reference>
<feature type="transmembrane region" description="Helical" evidence="1">
    <location>
        <begin position="20"/>
        <end position="38"/>
    </location>
</feature>
<gene>
    <name evidence="2" type="ORF">S01H4_15315</name>
</gene>
<keyword evidence="1" id="KW-1133">Transmembrane helix</keyword>
<organism evidence="2">
    <name type="scientific">marine sediment metagenome</name>
    <dbReference type="NCBI Taxonomy" id="412755"/>
    <lineage>
        <taxon>unclassified sequences</taxon>
        <taxon>metagenomes</taxon>
        <taxon>ecological metagenomes</taxon>
    </lineage>
</organism>
<keyword evidence="1" id="KW-0472">Membrane</keyword>
<dbReference type="EMBL" id="BART01006714">
    <property type="protein sequence ID" value="GAG68491.1"/>
    <property type="molecule type" value="Genomic_DNA"/>
</dbReference>
<feature type="transmembrane region" description="Helical" evidence="1">
    <location>
        <begin position="127"/>
        <end position="152"/>
    </location>
</feature>
<dbReference type="AlphaFoldDB" id="X1B963"/>
<feature type="transmembrane region" description="Helical" evidence="1">
    <location>
        <begin position="87"/>
        <end position="107"/>
    </location>
</feature>
<accession>X1B963</accession>
<feature type="non-terminal residue" evidence="2">
    <location>
        <position position="1"/>
    </location>
</feature>
<sequence length="161" mass="17818">EPNEAQKKANSKTNMHLKTIIALLGSVLIAQFCIRIFAQDIFPRDIGIFDEKLGSVVAQPAVGQIVFAVLVSFGIAGFVVKKFLDASYIWPIASTAFVTFFAISIYTKQNLLQQLSERFPPVFFTHAAISILPVQMVAFGTLGSIAGFWLAVSYNYWRKHG</sequence>